<gene>
    <name evidence="7 8" type="primary">atpH</name>
    <name evidence="8" type="ORF">H9865_10735</name>
</gene>
<proteinExistence type="inferred from homology"/>
<dbReference type="InterPro" id="IPR026015">
    <property type="entry name" value="ATP_synth_OSCP/delta_N_sf"/>
</dbReference>
<evidence type="ECO:0000256" key="3">
    <source>
        <dbReference type="ARBA" id="ARBA00022781"/>
    </source>
</evidence>
<dbReference type="EMBL" id="DXFW01000037">
    <property type="protein sequence ID" value="HIX06551.1"/>
    <property type="molecule type" value="Genomic_DNA"/>
</dbReference>
<comment type="caution">
    <text evidence="8">The sequence shown here is derived from an EMBL/GenBank/DDBJ whole genome shotgun (WGS) entry which is preliminary data.</text>
</comment>
<evidence type="ECO:0000313" key="9">
    <source>
        <dbReference type="Proteomes" id="UP000824193"/>
    </source>
</evidence>
<keyword evidence="7" id="KW-0139">CF(1)</keyword>
<evidence type="ECO:0000256" key="6">
    <source>
        <dbReference type="ARBA" id="ARBA00023310"/>
    </source>
</evidence>
<comment type="similarity">
    <text evidence="7">Belongs to the ATPase delta chain family.</text>
</comment>
<dbReference type="PANTHER" id="PTHR11910">
    <property type="entry name" value="ATP SYNTHASE DELTA CHAIN"/>
    <property type="match status" value="1"/>
</dbReference>
<sequence length="178" mass="19230">MTAAGAEYGGALYELAAEEGLEEVILEQLTEVRRLLAENPDYEKLLAMPSVPKAERCAALDEAFGGQAEPYLVNFLKLLCEKGAIRTLPDCLKEYRARYNEAHGILEATAVTAVPMSAGQTEALKKKLEALTGKTIALTARVQPGCLGGVRLEVEGTQLDGTVKNRLDEVRRLLAATL</sequence>
<evidence type="ECO:0000256" key="7">
    <source>
        <dbReference type="HAMAP-Rule" id="MF_01416"/>
    </source>
</evidence>
<keyword evidence="5 7" id="KW-0472">Membrane</keyword>
<keyword evidence="4 7" id="KW-0406">Ion transport</keyword>
<dbReference type="Proteomes" id="UP000824193">
    <property type="component" value="Unassembled WGS sequence"/>
</dbReference>
<keyword evidence="2 7" id="KW-0813">Transport</keyword>
<reference evidence="8" key="1">
    <citation type="journal article" date="2021" name="PeerJ">
        <title>Extensive microbial diversity within the chicken gut microbiome revealed by metagenomics and culture.</title>
        <authorList>
            <person name="Gilroy R."/>
            <person name="Ravi A."/>
            <person name="Getino M."/>
            <person name="Pursley I."/>
            <person name="Horton D.L."/>
            <person name="Alikhan N.F."/>
            <person name="Baker D."/>
            <person name="Gharbi K."/>
            <person name="Hall N."/>
            <person name="Watson M."/>
            <person name="Adriaenssens E.M."/>
            <person name="Foster-Nyarko E."/>
            <person name="Jarju S."/>
            <person name="Secka A."/>
            <person name="Antonio M."/>
            <person name="Oren A."/>
            <person name="Chaudhuri R.R."/>
            <person name="La Ragione R."/>
            <person name="Hildebrand F."/>
            <person name="Pallen M.J."/>
        </authorList>
    </citation>
    <scope>NUCLEOTIDE SEQUENCE</scope>
    <source>
        <strain evidence="8">2239</strain>
    </source>
</reference>
<keyword evidence="3 7" id="KW-0375">Hydrogen ion transport</keyword>
<dbReference type="InterPro" id="IPR000711">
    <property type="entry name" value="ATPase_OSCP/dsu"/>
</dbReference>
<name>A0A9D2AEG3_9FIRM</name>
<evidence type="ECO:0000256" key="4">
    <source>
        <dbReference type="ARBA" id="ARBA00023065"/>
    </source>
</evidence>
<organism evidence="8 9">
    <name type="scientific">Candidatus Allofournierella pullicola</name>
    <dbReference type="NCBI Taxonomy" id="2838596"/>
    <lineage>
        <taxon>Bacteria</taxon>
        <taxon>Bacillati</taxon>
        <taxon>Bacillota</taxon>
        <taxon>Clostridia</taxon>
        <taxon>Eubacteriales</taxon>
        <taxon>Oscillospiraceae</taxon>
        <taxon>Allofournierella</taxon>
    </lineage>
</organism>
<comment type="function">
    <text evidence="7">F(1)F(0) ATP synthase produces ATP from ADP in the presence of a proton or sodium gradient. F-type ATPases consist of two structural domains, F(1) containing the extramembraneous catalytic core and F(0) containing the membrane proton channel, linked together by a central stalk and a peripheral stalk. During catalysis, ATP synthesis in the catalytic domain of F(1) is coupled via a rotary mechanism of the central stalk subunits to proton translocation.</text>
</comment>
<dbReference type="Gene3D" id="1.10.520.20">
    <property type="entry name" value="N-terminal domain of the delta subunit of the F1F0-ATP synthase"/>
    <property type="match status" value="1"/>
</dbReference>
<evidence type="ECO:0000256" key="2">
    <source>
        <dbReference type="ARBA" id="ARBA00022448"/>
    </source>
</evidence>
<evidence type="ECO:0000256" key="1">
    <source>
        <dbReference type="ARBA" id="ARBA00004370"/>
    </source>
</evidence>
<protein>
    <recommendedName>
        <fullName evidence="7">ATP synthase subunit delta</fullName>
    </recommendedName>
    <alternativeName>
        <fullName evidence="7">ATP synthase F(1) sector subunit delta</fullName>
    </alternativeName>
    <alternativeName>
        <fullName evidence="7">F-type ATPase subunit delta</fullName>
        <shortName evidence="7">F-ATPase subunit delta</shortName>
    </alternativeName>
</protein>
<dbReference type="HAMAP" id="MF_01416">
    <property type="entry name" value="ATP_synth_delta_bact"/>
    <property type="match status" value="1"/>
</dbReference>
<evidence type="ECO:0000256" key="5">
    <source>
        <dbReference type="ARBA" id="ARBA00023136"/>
    </source>
</evidence>
<dbReference type="GO" id="GO:0005886">
    <property type="term" value="C:plasma membrane"/>
    <property type="evidence" value="ECO:0007669"/>
    <property type="project" value="UniProtKB-SubCell"/>
</dbReference>
<keyword evidence="6 7" id="KW-0066">ATP synthesis</keyword>
<dbReference type="PRINTS" id="PR00125">
    <property type="entry name" value="ATPASEDELTA"/>
</dbReference>
<reference evidence="8" key="2">
    <citation type="submission" date="2021-04" db="EMBL/GenBank/DDBJ databases">
        <authorList>
            <person name="Gilroy R."/>
        </authorList>
    </citation>
    <scope>NUCLEOTIDE SEQUENCE</scope>
    <source>
        <strain evidence="8">2239</strain>
    </source>
</reference>
<dbReference type="Pfam" id="PF00213">
    <property type="entry name" value="OSCP"/>
    <property type="match status" value="1"/>
</dbReference>
<evidence type="ECO:0000313" key="8">
    <source>
        <dbReference type="EMBL" id="HIX06551.1"/>
    </source>
</evidence>
<dbReference type="SUPFAM" id="SSF47928">
    <property type="entry name" value="N-terminal domain of the delta subunit of the F1F0-ATP synthase"/>
    <property type="match status" value="1"/>
</dbReference>
<keyword evidence="7" id="KW-1003">Cell membrane</keyword>
<dbReference type="NCBIfam" id="TIGR01145">
    <property type="entry name" value="ATP_synt_delta"/>
    <property type="match status" value="1"/>
</dbReference>
<comment type="subcellular location">
    <subcellularLocation>
        <location evidence="7">Cell membrane</location>
        <topology evidence="7">Peripheral membrane protein</topology>
    </subcellularLocation>
    <subcellularLocation>
        <location evidence="1">Membrane</location>
    </subcellularLocation>
</comment>
<dbReference type="GO" id="GO:0046933">
    <property type="term" value="F:proton-transporting ATP synthase activity, rotational mechanism"/>
    <property type="evidence" value="ECO:0007669"/>
    <property type="project" value="UniProtKB-UniRule"/>
</dbReference>
<accession>A0A9D2AEG3</accession>
<dbReference type="GO" id="GO:0045259">
    <property type="term" value="C:proton-transporting ATP synthase complex"/>
    <property type="evidence" value="ECO:0007669"/>
    <property type="project" value="UniProtKB-KW"/>
</dbReference>
<comment type="function">
    <text evidence="7">This protein is part of the stalk that links CF(0) to CF(1). It either transmits conformational changes from CF(0) to CF(1) or is implicated in proton conduction.</text>
</comment>
<dbReference type="AlphaFoldDB" id="A0A9D2AEG3"/>